<protein>
    <submittedName>
        <fullName evidence="2">Uncharacterized protein</fullName>
    </submittedName>
</protein>
<dbReference type="AlphaFoldDB" id="A0A4R0H7U4"/>
<evidence type="ECO:0000313" key="2">
    <source>
        <dbReference type="EMBL" id="TCC04970.1"/>
    </source>
</evidence>
<sequence>MHNRVGRTLLVLSAVLALVTVAPATTATADTIQTGNSVCSMYVNSVGFGAYCSSGNAYIPRIQPAPPPPTWRDKLNGRPFVPCRDFEIPKGIRLPKAPDGKEWVMRITITDYELDTYNGGPKAHLERAYVPVDAQDRAQCPFPDYMADFWRRFQGVYPPPALQVMPTYTPRVNVPAYFTLTPDSSKVTTDNTGSLSGLYDDRHNLSMRGMVVEMVVDPGDNTGTFKCPVGVTPLDDPDGYDQTQDPYHQMNPCKHVYKKSSASQPDKMYTVKLTITWEVSYWIGKDAGGWKPIGQANVTAVQRLPVQEAQAIGG</sequence>
<organism evidence="2 3">
    <name type="scientific">Kribbella soli</name>
    <dbReference type="NCBI Taxonomy" id="1124743"/>
    <lineage>
        <taxon>Bacteria</taxon>
        <taxon>Bacillati</taxon>
        <taxon>Actinomycetota</taxon>
        <taxon>Actinomycetes</taxon>
        <taxon>Propionibacteriales</taxon>
        <taxon>Kribbellaceae</taxon>
        <taxon>Kribbella</taxon>
    </lineage>
</organism>
<dbReference type="OrthoDB" id="3742379at2"/>
<proteinExistence type="predicted"/>
<dbReference type="EMBL" id="SJJZ01000003">
    <property type="protein sequence ID" value="TCC04970.1"/>
    <property type="molecule type" value="Genomic_DNA"/>
</dbReference>
<dbReference type="Proteomes" id="UP000292346">
    <property type="component" value="Unassembled WGS sequence"/>
</dbReference>
<keyword evidence="1" id="KW-0732">Signal</keyword>
<gene>
    <name evidence="2" type="ORF">E0H45_23110</name>
</gene>
<keyword evidence="3" id="KW-1185">Reference proteome</keyword>
<reference evidence="2 3" key="1">
    <citation type="submission" date="2019-02" db="EMBL/GenBank/DDBJ databases">
        <title>Kribbella capetownensis sp. nov. and Kribbella speibonae sp. nov., isolated from soil.</title>
        <authorList>
            <person name="Curtis S.M."/>
            <person name="Norton I."/>
            <person name="Everest G.J."/>
            <person name="Meyers P.R."/>
        </authorList>
    </citation>
    <scope>NUCLEOTIDE SEQUENCE [LARGE SCALE GENOMIC DNA]</scope>
    <source>
        <strain evidence="2 3">KCTC 29219</strain>
    </source>
</reference>
<feature type="chain" id="PRO_5038786041" evidence="1">
    <location>
        <begin position="25"/>
        <end position="314"/>
    </location>
</feature>
<comment type="caution">
    <text evidence="2">The sequence shown here is derived from an EMBL/GenBank/DDBJ whole genome shotgun (WGS) entry which is preliminary data.</text>
</comment>
<accession>A0A4R0H7U4</accession>
<dbReference type="RefSeq" id="WP_131340795.1">
    <property type="nucleotide sequence ID" value="NZ_SJJZ01000003.1"/>
</dbReference>
<evidence type="ECO:0000313" key="3">
    <source>
        <dbReference type="Proteomes" id="UP000292346"/>
    </source>
</evidence>
<evidence type="ECO:0000256" key="1">
    <source>
        <dbReference type="SAM" id="SignalP"/>
    </source>
</evidence>
<name>A0A4R0H7U4_9ACTN</name>
<feature type="signal peptide" evidence="1">
    <location>
        <begin position="1"/>
        <end position="24"/>
    </location>
</feature>